<dbReference type="PANTHER" id="PTHR10655">
    <property type="entry name" value="LYSOPHOSPHOLIPASE-RELATED"/>
    <property type="match status" value="1"/>
</dbReference>
<dbReference type="InterPro" id="IPR029058">
    <property type="entry name" value="AB_hydrolase_fold"/>
</dbReference>
<dbReference type="PANTHER" id="PTHR10655:SF17">
    <property type="entry name" value="LYSOPHOSPHOLIPASE-LIKE PROTEIN 1"/>
    <property type="match status" value="1"/>
</dbReference>
<evidence type="ECO:0000256" key="2">
    <source>
        <dbReference type="ARBA" id="ARBA00022801"/>
    </source>
</evidence>
<accession>A0A517Y6B7</accession>
<dbReference type="OrthoDB" id="9795555at2"/>
<dbReference type="Proteomes" id="UP000315017">
    <property type="component" value="Chromosome"/>
</dbReference>
<comment type="similarity">
    <text evidence="1">Belongs to the AB hydrolase superfamily. AB hydrolase 2 family.</text>
</comment>
<evidence type="ECO:0000259" key="3">
    <source>
        <dbReference type="Pfam" id="PF02230"/>
    </source>
</evidence>
<protein>
    <submittedName>
        <fullName evidence="4">Putative hydrolase</fullName>
    </submittedName>
</protein>
<evidence type="ECO:0000313" key="4">
    <source>
        <dbReference type="EMBL" id="QDU25672.1"/>
    </source>
</evidence>
<feature type="domain" description="Phospholipase/carboxylesterase/thioesterase" evidence="3">
    <location>
        <begin position="12"/>
        <end position="237"/>
    </location>
</feature>
<dbReference type="KEGG" id="aagg:ETAA8_07420"/>
<keyword evidence="2 4" id="KW-0378">Hydrolase</keyword>
<reference evidence="4 5" key="1">
    <citation type="submission" date="2019-02" db="EMBL/GenBank/DDBJ databases">
        <title>Deep-cultivation of Planctomycetes and their phenomic and genomic characterization uncovers novel biology.</title>
        <authorList>
            <person name="Wiegand S."/>
            <person name="Jogler M."/>
            <person name="Boedeker C."/>
            <person name="Pinto D."/>
            <person name="Vollmers J."/>
            <person name="Rivas-Marin E."/>
            <person name="Kohn T."/>
            <person name="Peeters S.H."/>
            <person name="Heuer A."/>
            <person name="Rast P."/>
            <person name="Oberbeckmann S."/>
            <person name="Bunk B."/>
            <person name="Jeske O."/>
            <person name="Meyerdierks A."/>
            <person name="Storesund J.E."/>
            <person name="Kallscheuer N."/>
            <person name="Luecker S."/>
            <person name="Lage O.M."/>
            <person name="Pohl T."/>
            <person name="Merkel B.J."/>
            <person name="Hornburger P."/>
            <person name="Mueller R.-W."/>
            <person name="Bruemmer F."/>
            <person name="Labrenz M."/>
            <person name="Spormann A.M."/>
            <person name="Op den Camp H."/>
            <person name="Overmann J."/>
            <person name="Amann R."/>
            <person name="Jetten M.S.M."/>
            <person name="Mascher T."/>
            <person name="Medema M.H."/>
            <person name="Devos D.P."/>
            <person name="Kaster A.-K."/>
            <person name="Ovreas L."/>
            <person name="Rohde M."/>
            <person name="Galperin M.Y."/>
            <person name="Jogler C."/>
        </authorList>
    </citation>
    <scope>NUCLEOTIDE SEQUENCE [LARGE SCALE GENOMIC DNA]</scope>
    <source>
        <strain evidence="4 5">ETA_A8</strain>
    </source>
</reference>
<keyword evidence="5" id="KW-1185">Reference proteome</keyword>
<dbReference type="InterPro" id="IPR003140">
    <property type="entry name" value="PLipase/COase/thioEstase"/>
</dbReference>
<dbReference type="EMBL" id="CP036274">
    <property type="protein sequence ID" value="QDU25672.1"/>
    <property type="molecule type" value="Genomic_DNA"/>
</dbReference>
<dbReference type="SUPFAM" id="SSF53474">
    <property type="entry name" value="alpha/beta-Hydrolases"/>
    <property type="match status" value="1"/>
</dbReference>
<dbReference type="AlphaFoldDB" id="A0A517Y6B7"/>
<dbReference type="GO" id="GO:0016787">
    <property type="term" value="F:hydrolase activity"/>
    <property type="evidence" value="ECO:0007669"/>
    <property type="project" value="UniProtKB-KW"/>
</dbReference>
<name>A0A517Y6B7_9BACT</name>
<gene>
    <name evidence="4" type="ORF">ETAA8_07420</name>
</gene>
<sequence>MIAVEANYGGLDCIVVRSPNQPPRLAVILCHGFGASGEDLAGLAEPILERCGDRHEEIAIVFPAAPLSLEEQGMPGGRAWWWIDLERLLNLPTPETLQRFRRDRPAGMTEATNKVSQLVAELRSEWKLTAAQIVVGGFSQGSMVATDTALSLVEAPAALIIYSGSLVSETDWVPRMPQLVGTKVLQSHGRRDPILPLFQAEALRDKLMGAGCSVKYLEFAGFHEIHPAAIQATADLLQGLL</sequence>
<dbReference type="Gene3D" id="3.40.50.1820">
    <property type="entry name" value="alpha/beta hydrolase"/>
    <property type="match status" value="1"/>
</dbReference>
<dbReference type="RefSeq" id="WP_145084999.1">
    <property type="nucleotide sequence ID" value="NZ_CP036274.1"/>
</dbReference>
<organism evidence="4 5">
    <name type="scientific">Anatilimnocola aggregata</name>
    <dbReference type="NCBI Taxonomy" id="2528021"/>
    <lineage>
        <taxon>Bacteria</taxon>
        <taxon>Pseudomonadati</taxon>
        <taxon>Planctomycetota</taxon>
        <taxon>Planctomycetia</taxon>
        <taxon>Pirellulales</taxon>
        <taxon>Pirellulaceae</taxon>
        <taxon>Anatilimnocola</taxon>
    </lineage>
</organism>
<dbReference type="Pfam" id="PF02230">
    <property type="entry name" value="Abhydrolase_2"/>
    <property type="match status" value="1"/>
</dbReference>
<evidence type="ECO:0000256" key="1">
    <source>
        <dbReference type="ARBA" id="ARBA00006499"/>
    </source>
</evidence>
<proteinExistence type="inferred from homology"/>
<dbReference type="InterPro" id="IPR050565">
    <property type="entry name" value="LYPA1-2/EST-like"/>
</dbReference>
<evidence type="ECO:0000313" key="5">
    <source>
        <dbReference type="Proteomes" id="UP000315017"/>
    </source>
</evidence>